<feature type="domain" description="DUF6884" evidence="1">
    <location>
        <begin position="11"/>
        <end position="120"/>
    </location>
</feature>
<reference evidence="5" key="4">
    <citation type="submission" date="2015-04" db="EMBL/GenBank/DDBJ databases">
        <title>Physiological reanalysis, assessment of diazotrophy, and genome sequences of multiple isolates of Streptomyces thermoautotrophicus.</title>
        <authorList>
            <person name="MacKellar D.C."/>
            <person name="Lieber L."/>
            <person name="Norman J."/>
            <person name="Bolger A."/>
            <person name="Tobin C."/>
            <person name="Murray J.W."/>
            <person name="Chang R."/>
            <person name="Ford T."/>
            <person name="Nguyen P.Q."/>
            <person name="Woodward J."/>
            <person name="Permingeat H."/>
            <person name="Joshi N.S."/>
            <person name="Silver P.A."/>
            <person name="Usadel B."/>
            <person name="Rutherford A.W."/>
            <person name="Friesen M."/>
            <person name="Prell J."/>
        </authorList>
    </citation>
    <scope>NUCLEOTIDE SEQUENCE [LARGE SCALE GENOMIC DNA]</scope>
    <source>
        <strain evidence="5">H1</strain>
    </source>
</reference>
<comment type="caution">
    <text evidence="2">The sequence shown here is derived from an EMBL/GenBank/DDBJ whole genome shotgun (WGS) entry which is preliminary data.</text>
</comment>
<dbReference type="EMBL" id="JYIJ01000019">
    <property type="protein sequence ID" value="KWW97746.1"/>
    <property type="molecule type" value="Genomic_DNA"/>
</dbReference>
<reference evidence="6" key="2">
    <citation type="submission" date="2015-02" db="EMBL/GenBank/DDBJ databases">
        <title>Physiological reanalysis, assessment of diazotrophy, and genome sequences of multiple isolates of Streptomyces thermoautotrophicus.</title>
        <authorList>
            <person name="MacKellar D.C."/>
            <person name="Lieber L."/>
            <person name="Norman J."/>
            <person name="Bolger A."/>
            <person name="Tobin C."/>
            <person name="Murray J.W."/>
            <person name="Friesen M."/>
            <person name="Prell J."/>
        </authorList>
    </citation>
    <scope>NUCLEOTIDE SEQUENCE [LARGE SCALE GENOMIC DNA]</scope>
    <source>
        <strain evidence="6">UBT1</strain>
    </source>
</reference>
<name>A0A132MIT2_9ACTN</name>
<evidence type="ECO:0000313" key="5">
    <source>
        <dbReference type="Proteomes" id="UP000070188"/>
    </source>
</evidence>
<dbReference type="AlphaFoldDB" id="A0A132MIT2"/>
<proteinExistence type="predicted"/>
<keyword evidence="5" id="KW-1185">Reference proteome</keyword>
<dbReference type="EMBL" id="LAXD01000001">
    <property type="protein sequence ID" value="KWW98580.1"/>
    <property type="molecule type" value="Genomic_DNA"/>
</dbReference>
<evidence type="ECO:0000313" key="3">
    <source>
        <dbReference type="EMBL" id="KWW98580.1"/>
    </source>
</evidence>
<sequence>MRMHSGLGLVIAGCSRRKTPTRVPVPALELYQGGIAPQLRRRLGARPEFRERIRFLSAEHGLITADQRLLPYDRPLTAARAVELRPRMAEAIADEFAARGVPEHVLIVAEPLYLVLLADLLAHPARPLLHWIPDPRDWPRAAAVLDAWRWP</sequence>
<evidence type="ECO:0000313" key="4">
    <source>
        <dbReference type="EMBL" id="KWX06234.1"/>
    </source>
</evidence>
<dbReference type="Proteomes" id="UP000070188">
    <property type="component" value="Unassembled WGS sequence"/>
</dbReference>
<dbReference type="Proteomes" id="UP000070598">
    <property type="component" value="Unassembled WGS sequence"/>
</dbReference>
<dbReference type="InterPro" id="IPR049251">
    <property type="entry name" value="DUF6884"/>
</dbReference>
<evidence type="ECO:0000313" key="7">
    <source>
        <dbReference type="Proteomes" id="UP000070659"/>
    </source>
</evidence>
<dbReference type="STRING" id="1469144.LI90_207"/>
<reference evidence="2 7" key="1">
    <citation type="submission" date="2015-02" db="EMBL/GenBank/DDBJ databases">
        <title>Physiological reanalysis, assessment of diazotrophy, and genome sequences of multiple isolates of Streptomyces thermoautotrophicus.</title>
        <authorList>
            <person name="MacKellar D.C."/>
            <person name="Lieber L."/>
            <person name="Norman J."/>
            <person name="Bolger A."/>
            <person name="Tobin C."/>
            <person name="Murray J.W."/>
            <person name="Prell J."/>
        </authorList>
    </citation>
    <scope>NUCLEOTIDE SEQUENCE [LARGE SCALE GENOMIC DNA]</scope>
    <source>
        <strain evidence="2 7">UBT1</strain>
    </source>
</reference>
<dbReference type="Pfam" id="PF21818">
    <property type="entry name" value="DUF6884"/>
    <property type="match status" value="1"/>
</dbReference>
<dbReference type="EMBL" id="JYIK01001109">
    <property type="protein sequence ID" value="KWX06234.1"/>
    <property type="molecule type" value="Genomic_DNA"/>
</dbReference>
<evidence type="ECO:0000313" key="6">
    <source>
        <dbReference type="Proteomes" id="UP000070598"/>
    </source>
</evidence>
<dbReference type="RefSeq" id="WP_066883381.1">
    <property type="nucleotide sequence ID" value="NZ_JYIJ01000019.1"/>
</dbReference>
<dbReference type="OrthoDB" id="3626091at2"/>
<dbReference type="Proteomes" id="UP000070659">
    <property type="component" value="Unassembled WGS sequence"/>
</dbReference>
<evidence type="ECO:0000259" key="1">
    <source>
        <dbReference type="Pfam" id="PF21818"/>
    </source>
</evidence>
<accession>A0A132MIT2</accession>
<protein>
    <recommendedName>
        <fullName evidence="1">DUF6884 domain-containing protein</fullName>
    </recommendedName>
</protein>
<gene>
    <name evidence="3" type="ORF">LI90_207</name>
    <name evidence="2" type="ORF">TH66_19905</name>
    <name evidence="4" type="ORF">TR74_22585</name>
</gene>
<dbReference type="PATRIC" id="fig|1469144.10.peg.280"/>
<evidence type="ECO:0000313" key="2">
    <source>
        <dbReference type="EMBL" id="KWW97746.1"/>
    </source>
</evidence>
<organism evidence="2 7">
    <name type="scientific">Carbonactinospora thermoautotrophica</name>
    <dbReference type="NCBI Taxonomy" id="1469144"/>
    <lineage>
        <taxon>Bacteria</taxon>
        <taxon>Bacillati</taxon>
        <taxon>Actinomycetota</taxon>
        <taxon>Actinomycetes</taxon>
        <taxon>Kitasatosporales</taxon>
        <taxon>Carbonactinosporaceae</taxon>
        <taxon>Carbonactinospora</taxon>
    </lineage>
</organism>
<reference evidence="3" key="3">
    <citation type="submission" date="2015-04" db="EMBL/GenBank/DDBJ databases">
        <title>Physiological reanalysis, assessment of diazotrophy, and genome sequences of multiple isolates of Streptomyces thermoautotrophicus.</title>
        <authorList>
            <person name="MacKellar D.C."/>
            <person name="Lieber L."/>
            <person name="Norman J."/>
            <person name="Bolger A."/>
            <person name="Tobin C."/>
            <person name="Murray J.W."/>
            <person name="Woodward J."/>
            <person name="Friesen M."/>
            <person name="Prell J."/>
        </authorList>
    </citation>
    <scope>NUCLEOTIDE SEQUENCE [LARGE SCALE GENOMIC DNA]</scope>
    <source>
        <strain evidence="3">H1</strain>
    </source>
</reference>